<accession>A0A0F8XHU8</accession>
<dbReference type="EMBL" id="LAZR01059002">
    <property type="protein sequence ID" value="KKK68712.1"/>
    <property type="molecule type" value="Genomic_DNA"/>
</dbReference>
<protein>
    <recommendedName>
        <fullName evidence="2">Phage terminase large subunit N-terminal domain-containing protein</fullName>
    </recommendedName>
</protein>
<evidence type="ECO:0008006" key="2">
    <source>
        <dbReference type="Google" id="ProtNLM"/>
    </source>
</evidence>
<evidence type="ECO:0000313" key="1">
    <source>
        <dbReference type="EMBL" id="KKK68712.1"/>
    </source>
</evidence>
<reference evidence="1" key="1">
    <citation type="journal article" date="2015" name="Nature">
        <title>Complex archaea that bridge the gap between prokaryotes and eukaryotes.</title>
        <authorList>
            <person name="Spang A."/>
            <person name="Saw J.H."/>
            <person name="Jorgensen S.L."/>
            <person name="Zaremba-Niedzwiedzka K."/>
            <person name="Martijn J."/>
            <person name="Lind A.E."/>
            <person name="van Eijk R."/>
            <person name="Schleper C."/>
            <person name="Guy L."/>
            <person name="Ettema T.J."/>
        </authorList>
    </citation>
    <scope>NUCLEOTIDE SEQUENCE</scope>
</reference>
<dbReference type="AlphaFoldDB" id="A0A0F8XHU8"/>
<sequence length="189" mass="20654">MTDVTDGDPPVADSSAVLDSILERIRGLPDKDKQGLAALVTEKTKHRLWIPTAGPQYDAVKCQADLLLYGGSGGSGKTDLDLGLAFTEHQKSLMIRKTYTDLGGLTDRAIEINGTRDGFNGSIPPKLNTVNGRRIDFGGISNLGDEEHWQGRPHDLLCIDEVVQCHESQVRFLMGWVRTTTPGQRARTV</sequence>
<feature type="non-terminal residue" evidence="1">
    <location>
        <position position="189"/>
    </location>
</feature>
<dbReference type="Gene3D" id="3.40.50.300">
    <property type="entry name" value="P-loop containing nucleotide triphosphate hydrolases"/>
    <property type="match status" value="1"/>
</dbReference>
<dbReference type="InterPro" id="IPR027417">
    <property type="entry name" value="P-loop_NTPase"/>
</dbReference>
<organism evidence="1">
    <name type="scientific">marine sediment metagenome</name>
    <dbReference type="NCBI Taxonomy" id="412755"/>
    <lineage>
        <taxon>unclassified sequences</taxon>
        <taxon>metagenomes</taxon>
        <taxon>ecological metagenomes</taxon>
    </lineage>
</organism>
<gene>
    <name evidence="1" type="ORF">LCGC14_2941320</name>
</gene>
<comment type="caution">
    <text evidence="1">The sequence shown here is derived from an EMBL/GenBank/DDBJ whole genome shotgun (WGS) entry which is preliminary data.</text>
</comment>
<name>A0A0F8XHU8_9ZZZZ</name>
<proteinExistence type="predicted"/>